<name>A0A7W7V7G8_9GAMM</name>
<dbReference type="InterPro" id="IPR005548">
    <property type="entry name" value="Cell_div_FtsQ/DivIB_C"/>
</dbReference>
<dbReference type="InterPro" id="IPR013685">
    <property type="entry name" value="POTRA_FtsQ_type"/>
</dbReference>
<evidence type="ECO:0000256" key="4">
    <source>
        <dbReference type="ARBA" id="ARBA00022618"/>
    </source>
</evidence>
<keyword evidence="6 9" id="KW-1133">Transmembrane helix</keyword>
<evidence type="ECO:0000256" key="3">
    <source>
        <dbReference type="ARBA" id="ARBA00022519"/>
    </source>
</evidence>
<dbReference type="GO" id="GO:0005886">
    <property type="term" value="C:plasma membrane"/>
    <property type="evidence" value="ECO:0007669"/>
    <property type="project" value="UniProtKB-SubCell"/>
</dbReference>
<dbReference type="GO" id="GO:0032153">
    <property type="term" value="C:cell division site"/>
    <property type="evidence" value="ECO:0007669"/>
    <property type="project" value="UniProtKB-UniRule"/>
</dbReference>
<dbReference type="PROSITE" id="PS51779">
    <property type="entry name" value="POTRA"/>
    <property type="match status" value="1"/>
</dbReference>
<dbReference type="InterPro" id="IPR045335">
    <property type="entry name" value="FtsQ_C_sf"/>
</dbReference>
<evidence type="ECO:0000256" key="8">
    <source>
        <dbReference type="ARBA" id="ARBA00023306"/>
    </source>
</evidence>
<dbReference type="Pfam" id="PF03799">
    <property type="entry name" value="FtsQ_DivIB_C"/>
    <property type="match status" value="1"/>
</dbReference>
<sequence length="300" mass="32410">MNAGVRLTAWIVALLMLALPIVAVLNGWIASERWPMRRLQVTGEFRQVDAEQVRDTVVPHLGSGFFAVRLDEVRAAVAALPWVERVEVRKRWPDVLEVALVEHRAYARWGEDRLLSDRGVLFAASGRGLERLPVFDGPDGRVREVVALFNQARTLFAGTGLAVHGVRVSARGSWSLSLSDGTEIVLGRTDTEARLARFVRLLPQLLAAEQRRLVRADLRYTNGFALVWGEAGARDPGPGAPGSAGKASHLHQGVACCSGATPWMPARAGAAGLAVAPAPGFSGSRRPISDFRFPISGSDT</sequence>
<dbReference type="InterPro" id="IPR034746">
    <property type="entry name" value="POTRA"/>
</dbReference>
<evidence type="ECO:0000256" key="6">
    <source>
        <dbReference type="ARBA" id="ARBA00022989"/>
    </source>
</evidence>
<dbReference type="EMBL" id="JACHHX010000002">
    <property type="protein sequence ID" value="MBB5014552.1"/>
    <property type="molecule type" value="Genomic_DNA"/>
</dbReference>
<dbReference type="PANTHER" id="PTHR35851:SF1">
    <property type="entry name" value="CELL DIVISION PROTEIN FTSQ"/>
    <property type="match status" value="1"/>
</dbReference>
<comment type="subunit">
    <text evidence="9">Part of a complex composed of FtsB, FtsL and FtsQ.</text>
</comment>
<accession>A0A7W7V7G8</accession>
<dbReference type="GO" id="GO:0043093">
    <property type="term" value="P:FtsZ-dependent cytokinesis"/>
    <property type="evidence" value="ECO:0007669"/>
    <property type="project" value="UniProtKB-UniRule"/>
</dbReference>
<dbReference type="InterPro" id="IPR026579">
    <property type="entry name" value="FtsQ"/>
</dbReference>
<feature type="transmembrane region" description="Helical" evidence="9">
    <location>
        <begin position="6"/>
        <end position="29"/>
    </location>
</feature>
<organism evidence="11 12">
    <name type="scientific">Rehaibacterium terrae</name>
    <dbReference type="NCBI Taxonomy" id="1341696"/>
    <lineage>
        <taxon>Bacteria</taxon>
        <taxon>Pseudomonadati</taxon>
        <taxon>Pseudomonadota</taxon>
        <taxon>Gammaproteobacteria</taxon>
        <taxon>Lysobacterales</taxon>
        <taxon>Lysobacteraceae</taxon>
        <taxon>Rehaibacterium</taxon>
    </lineage>
</organism>
<gene>
    <name evidence="9" type="primary">ftsQ</name>
    <name evidence="11" type="ORF">HNQ58_000426</name>
</gene>
<keyword evidence="12" id="KW-1185">Reference proteome</keyword>
<dbReference type="Pfam" id="PF08478">
    <property type="entry name" value="POTRA_1"/>
    <property type="match status" value="1"/>
</dbReference>
<dbReference type="HAMAP" id="MF_00911">
    <property type="entry name" value="FtsQ_subfam"/>
    <property type="match status" value="1"/>
</dbReference>
<keyword evidence="2 9" id="KW-1003">Cell membrane</keyword>
<dbReference type="GO" id="GO:0090529">
    <property type="term" value="P:cell septum assembly"/>
    <property type="evidence" value="ECO:0007669"/>
    <property type="project" value="InterPro"/>
</dbReference>
<keyword evidence="8 9" id="KW-0131">Cell cycle</keyword>
<comment type="caution">
    <text evidence="11">The sequence shown here is derived from an EMBL/GenBank/DDBJ whole genome shotgun (WGS) entry which is preliminary data.</text>
</comment>
<evidence type="ECO:0000259" key="10">
    <source>
        <dbReference type="PROSITE" id="PS51779"/>
    </source>
</evidence>
<keyword evidence="7 9" id="KW-0472">Membrane</keyword>
<comment type="function">
    <text evidence="9">Essential cell division protein. May link together the upstream cell division proteins, which are predominantly cytoplasmic, with the downstream cell division proteins, which are predominantly periplasmic. May control correct divisome assembly.</text>
</comment>
<dbReference type="RefSeq" id="WP_183947128.1">
    <property type="nucleotide sequence ID" value="NZ_JACHHX010000002.1"/>
</dbReference>
<evidence type="ECO:0000256" key="7">
    <source>
        <dbReference type="ARBA" id="ARBA00023136"/>
    </source>
</evidence>
<dbReference type="Gene3D" id="3.10.20.310">
    <property type="entry name" value="membrane protein fhac"/>
    <property type="match status" value="1"/>
</dbReference>
<keyword evidence="3 9" id="KW-0997">Cell inner membrane</keyword>
<evidence type="ECO:0000256" key="2">
    <source>
        <dbReference type="ARBA" id="ARBA00022475"/>
    </source>
</evidence>
<keyword evidence="5 9" id="KW-0812">Transmembrane</keyword>
<dbReference type="Proteomes" id="UP000519004">
    <property type="component" value="Unassembled WGS sequence"/>
</dbReference>
<dbReference type="AlphaFoldDB" id="A0A7W7V7G8"/>
<dbReference type="Gene3D" id="3.40.50.11690">
    <property type="entry name" value="Cell division protein FtsQ/DivIB"/>
    <property type="match status" value="1"/>
</dbReference>
<evidence type="ECO:0000256" key="9">
    <source>
        <dbReference type="HAMAP-Rule" id="MF_00911"/>
    </source>
</evidence>
<protein>
    <recommendedName>
        <fullName evidence="9">Cell division protein FtsQ</fullName>
    </recommendedName>
</protein>
<reference evidence="11 12" key="1">
    <citation type="submission" date="2020-08" db="EMBL/GenBank/DDBJ databases">
        <title>Genomic Encyclopedia of Type Strains, Phase IV (KMG-IV): sequencing the most valuable type-strain genomes for metagenomic binning, comparative biology and taxonomic classification.</title>
        <authorList>
            <person name="Goeker M."/>
        </authorList>
    </citation>
    <scope>NUCLEOTIDE SEQUENCE [LARGE SCALE GENOMIC DNA]</scope>
    <source>
        <strain evidence="11 12">DSM 25897</strain>
    </source>
</reference>
<keyword evidence="4 9" id="KW-0132">Cell division</keyword>
<proteinExistence type="inferred from homology"/>
<evidence type="ECO:0000313" key="12">
    <source>
        <dbReference type="Proteomes" id="UP000519004"/>
    </source>
</evidence>
<comment type="subcellular location">
    <subcellularLocation>
        <location evidence="9">Cell inner membrane</location>
        <topology evidence="9">Single-pass type II membrane protein</topology>
    </subcellularLocation>
    <subcellularLocation>
        <location evidence="1">Membrane</location>
    </subcellularLocation>
    <text evidence="9">Localizes to the division septum.</text>
</comment>
<comment type="similarity">
    <text evidence="9">Belongs to the FtsQ/DivIB family. FtsQ subfamily.</text>
</comment>
<dbReference type="PANTHER" id="PTHR35851">
    <property type="entry name" value="CELL DIVISION PROTEIN FTSQ"/>
    <property type="match status" value="1"/>
</dbReference>
<feature type="domain" description="POTRA" evidence="10">
    <location>
        <begin position="34"/>
        <end position="103"/>
    </location>
</feature>
<evidence type="ECO:0000313" key="11">
    <source>
        <dbReference type="EMBL" id="MBB5014552.1"/>
    </source>
</evidence>
<evidence type="ECO:0000256" key="5">
    <source>
        <dbReference type="ARBA" id="ARBA00022692"/>
    </source>
</evidence>
<evidence type="ECO:0000256" key="1">
    <source>
        <dbReference type="ARBA" id="ARBA00004370"/>
    </source>
</evidence>